<dbReference type="OrthoDB" id="3210164at2"/>
<sequence>MTTEHTLDVPGARLRYEVRGTGPLLLVMGSPMDAGAFASLADALADGYTVVTHDPRGISGSTIDDPEQDSTPELRADDVAALLDALGAGSADIFGSSGGAVTGLALAQRHPGRVRTLVAHEPPLLELLPDVEAQRAGVDGIIDTFHAEGVGPAWGRFMANAGYGAGPDDPPADQGPADHGPADPPADRGTADHGEPSAKDLANSARFFAHELRFTTGWRPDRAALIAGAARVVVGVGAESGRLLTHRTSVALAELLGTRPVEFPGDHGGFMAAPEEFAKTLRTVLAGH</sequence>
<evidence type="ECO:0000313" key="4">
    <source>
        <dbReference type="Proteomes" id="UP000281726"/>
    </source>
</evidence>
<name>A0A3A9YTE8_9ACTN</name>
<organism evidence="3 4">
    <name type="scientific">Micromonospora endolithica</name>
    <dbReference type="NCBI Taxonomy" id="230091"/>
    <lineage>
        <taxon>Bacteria</taxon>
        <taxon>Bacillati</taxon>
        <taxon>Actinomycetota</taxon>
        <taxon>Actinomycetes</taxon>
        <taxon>Micromonosporales</taxon>
        <taxon>Micromonosporaceae</taxon>
        <taxon>Micromonospora</taxon>
    </lineage>
</organism>
<dbReference type="SUPFAM" id="SSF53474">
    <property type="entry name" value="alpha/beta-Hydrolases"/>
    <property type="match status" value="1"/>
</dbReference>
<dbReference type="PANTHER" id="PTHR43433:SF5">
    <property type="entry name" value="AB HYDROLASE-1 DOMAIN-CONTAINING PROTEIN"/>
    <property type="match status" value="1"/>
</dbReference>
<dbReference type="InterPro" id="IPR050471">
    <property type="entry name" value="AB_hydrolase"/>
</dbReference>
<dbReference type="PANTHER" id="PTHR43433">
    <property type="entry name" value="HYDROLASE, ALPHA/BETA FOLD FAMILY PROTEIN"/>
    <property type="match status" value="1"/>
</dbReference>
<feature type="compositionally biased region" description="Basic and acidic residues" evidence="1">
    <location>
        <begin position="185"/>
        <end position="198"/>
    </location>
</feature>
<dbReference type="AlphaFoldDB" id="A0A3A9YTE8"/>
<protein>
    <submittedName>
        <fullName evidence="3">Alpha/beta hydrolase</fullName>
    </submittedName>
</protein>
<dbReference type="Gene3D" id="3.40.50.1820">
    <property type="entry name" value="alpha/beta hydrolase"/>
    <property type="match status" value="1"/>
</dbReference>
<reference evidence="3 4" key="1">
    <citation type="journal article" date="2004" name="Syst. Appl. Microbiol.">
        <title>Cryptoendolithic actinomycetes from antarctic sandstone rock samples: Micromonospora endolithica sp. nov. and two isolates related to Micromonospora coerulea Jensen 1932.</title>
        <authorList>
            <person name="Hirsch P."/>
            <person name="Mevs U."/>
            <person name="Kroppenstedt R.M."/>
            <person name="Schumann P."/>
            <person name="Stackebrandt E."/>
        </authorList>
    </citation>
    <scope>NUCLEOTIDE SEQUENCE [LARGE SCALE GENOMIC DNA]</scope>
    <source>
        <strain evidence="3 4">JCM 12677</strain>
    </source>
</reference>
<accession>A0A3A9YTE8</accession>
<evidence type="ECO:0000256" key="1">
    <source>
        <dbReference type="SAM" id="MobiDB-lite"/>
    </source>
</evidence>
<dbReference type="EMBL" id="RBAK01000017">
    <property type="protein sequence ID" value="RKN39332.1"/>
    <property type="molecule type" value="Genomic_DNA"/>
</dbReference>
<gene>
    <name evidence="3" type="ORF">D7223_28810</name>
</gene>
<dbReference type="GO" id="GO:0046503">
    <property type="term" value="P:glycerolipid catabolic process"/>
    <property type="evidence" value="ECO:0007669"/>
    <property type="project" value="TreeGrafter"/>
</dbReference>
<dbReference type="InterPro" id="IPR029058">
    <property type="entry name" value="AB_hydrolase_fold"/>
</dbReference>
<keyword evidence="4" id="KW-1185">Reference proteome</keyword>
<comment type="caution">
    <text evidence="3">The sequence shown here is derived from an EMBL/GenBank/DDBJ whole genome shotgun (WGS) entry which is preliminary data.</text>
</comment>
<dbReference type="Pfam" id="PF00561">
    <property type="entry name" value="Abhydrolase_1"/>
    <property type="match status" value="1"/>
</dbReference>
<proteinExistence type="predicted"/>
<dbReference type="GO" id="GO:0004806">
    <property type="term" value="F:triacylglycerol lipase activity"/>
    <property type="evidence" value="ECO:0007669"/>
    <property type="project" value="TreeGrafter"/>
</dbReference>
<keyword evidence="3" id="KW-0378">Hydrolase</keyword>
<dbReference type="Proteomes" id="UP000281726">
    <property type="component" value="Unassembled WGS sequence"/>
</dbReference>
<evidence type="ECO:0000313" key="3">
    <source>
        <dbReference type="EMBL" id="RKN39332.1"/>
    </source>
</evidence>
<dbReference type="InterPro" id="IPR000073">
    <property type="entry name" value="AB_hydrolase_1"/>
</dbReference>
<evidence type="ECO:0000259" key="2">
    <source>
        <dbReference type="Pfam" id="PF00561"/>
    </source>
</evidence>
<feature type="region of interest" description="Disordered" evidence="1">
    <location>
        <begin position="161"/>
        <end position="198"/>
    </location>
</feature>
<feature type="domain" description="AB hydrolase-1" evidence="2">
    <location>
        <begin position="23"/>
        <end position="149"/>
    </location>
</feature>
<dbReference type="RefSeq" id="WP_120732155.1">
    <property type="nucleotide sequence ID" value="NZ_RBAK01000017.1"/>
</dbReference>